<dbReference type="GeneID" id="37113663"/>
<protein>
    <submittedName>
        <fullName evidence="1">Uncharacterized protein</fullName>
    </submittedName>
</protein>
<name>A0A317WZA5_9EURO</name>
<dbReference type="EMBL" id="MSFK01000011">
    <property type="protein sequence ID" value="PWY89560.1"/>
    <property type="molecule type" value="Genomic_DNA"/>
</dbReference>
<evidence type="ECO:0000313" key="2">
    <source>
        <dbReference type="Proteomes" id="UP000246702"/>
    </source>
</evidence>
<accession>A0A317WZA5</accession>
<sequence length="85" mass="9201">MVECDREPSIIGALLLPAMLVPPDGVLLLLCLWVELEVHASTSDKLGLLPSHELLLSLPRACGLFGVPQQPAGPRDQEFSSTQRN</sequence>
<organism evidence="1 2">
    <name type="scientific">Aspergillus sclerotioniger CBS 115572</name>
    <dbReference type="NCBI Taxonomy" id="1450535"/>
    <lineage>
        <taxon>Eukaryota</taxon>
        <taxon>Fungi</taxon>
        <taxon>Dikarya</taxon>
        <taxon>Ascomycota</taxon>
        <taxon>Pezizomycotina</taxon>
        <taxon>Eurotiomycetes</taxon>
        <taxon>Eurotiomycetidae</taxon>
        <taxon>Eurotiales</taxon>
        <taxon>Aspergillaceae</taxon>
        <taxon>Aspergillus</taxon>
        <taxon>Aspergillus subgen. Circumdati</taxon>
    </lineage>
</organism>
<reference evidence="1 2" key="1">
    <citation type="submission" date="2016-12" db="EMBL/GenBank/DDBJ databases">
        <title>The genomes of Aspergillus section Nigri reveals drivers in fungal speciation.</title>
        <authorList>
            <consortium name="DOE Joint Genome Institute"/>
            <person name="Vesth T.C."/>
            <person name="Nybo J."/>
            <person name="Theobald S."/>
            <person name="Brandl J."/>
            <person name="Frisvad J.C."/>
            <person name="Nielsen K.F."/>
            <person name="Lyhne E.K."/>
            <person name="Kogle M.E."/>
            <person name="Kuo A."/>
            <person name="Riley R."/>
            <person name="Clum A."/>
            <person name="Nolan M."/>
            <person name="Lipzen A."/>
            <person name="Salamov A."/>
            <person name="Henrissat B."/>
            <person name="Wiebenga A."/>
            <person name="De Vries R.P."/>
            <person name="Grigoriev I.V."/>
            <person name="Mortensen U.H."/>
            <person name="Andersen M.R."/>
            <person name="Baker S.E."/>
        </authorList>
    </citation>
    <scope>NUCLEOTIDE SEQUENCE [LARGE SCALE GENOMIC DNA]</scope>
    <source>
        <strain evidence="1 2">CBS 115572</strain>
    </source>
</reference>
<gene>
    <name evidence="1" type="ORF">BO94DRAFT_534335</name>
</gene>
<comment type="caution">
    <text evidence="1">The sequence shown here is derived from an EMBL/GenBank/DDBJ whole genome shotgun (WGS) entry which is preliminary data.</text>
</comment>
<evidence type="ECO:0000313" key="1">
    <source>
        <dbReference type="EMBL" id="PWY89560.1"/>
    </source>
</evidence>
<proteinExistence type="predicted"/>
<dbReference type="Proteomes" id="UP000246702">
    <property type="component" value="Unassembled WGS sequence"/>
</dbReference>
<keyword evidence="2" id="KW-1185">Reference proteome</keyword>
<dbReference type="AlphaFoldDB" id="A0A317WZA5"/>
<dbReference type="RefSeq" id="XP_025468471.1">
    <property type="nucleotide sequence ID" value="XM_025611520.1"/>
</dbReference>